<dbReference type="EMBL" id="JANIGO010000005">
    <property type="protein sequence ID" value="MCQ8897541.1"/>
    <property type="molecule type" value="Genomic_DNA"/>
</dbReference>
<comment type="function">
    <text evidence="4 5">Required for flagellar hook formation. May act as a scaffolding protein.</text>
</comment>
<proteinExistence type="inferred from homology"/>
<dbReference type="InterPro" id="IPR025965">
    <property type="entry name" value="FlgD/Vpr_Ig-like"/>
</dbReference>
<evidence type="ECO:0000259" key="6">
    <source>
        <dbReference type="Pfam" id="PF13860"/>
    </source>
</evidence>
<evidence type="ECO:0000256" key="1">
    <source>
        <dbReference type="ARBA" id="ARBA00010577"/>
    </source>
</evidence>
<accession>A0ABT1WJ43</accession>
<dbReference type="InterPro" id="IPR005648">
    <property type="entry name" value="FlgD"/>
</dbReference>
<dbReference type="Gene3D" id="2.30.30.910">
    <property type="match status" value="1"/>
</dbReference>
<feature type="domain" description="FlgD/Vpr Ig-like" evidence="6">
    <location>
        <begin position="106"/>
        <end position="181"/>
    </location>
</feature>
<name>A0ABT1WJ43_9BURK</name>
<keyword evidence="8" id="KW-0966">Cell projection</keyword>
<comment type="caution">
    <text evidence="8">The sequence shown here is derived from an EMBL/GenBank/DDBJ whole genome shotgun (WGS) entry which is preliminary data.</text>
</comment>
<feature type="domain" description="FlgD Tudor-like" evidence="7">
    <location>
        <begin position="89"/>
        <end position="221"/>
    </location>
</feature>
<keyword evidence="3 5" id="KW-1005">Bacterial flagellum biogenesis</keyword>
<dbReference type="InterPro" id="IPR025963">
    <property type="entry name" value="FLgD_Tudor"/>
</dbReference>
<evidence type="ECO:0000313" key="9">
    <source>
        <dbReference type="Proteomes" id="UP001204142"/>
    </source>
</evidence>
<dbReference type="Proteomes" id="UP001204142">
    <property type="component" value="Unassembled WGS sequence"/>
</dbReference>
<organism evidence="8 9">
    <name type="scientific">Limnobacter humi</name>
    <dbReference type="NCBI Taxonomy" id="1778671"/>
    <lineage>
        <taxon>Bacteria</taxon>
        <taxon>Pseudomonadati</taxon>
        <taxon>Pseudomonadota</taxon>
        <taxon>Betaproteobacteria</taxon>
        <taxon>Burkholderiales</taxon>
        <taxon>Burkholderiaceae</taxon>
        <taxon>Limnobacter</taxon>
    </lineage>
</organism>
<evidence type="ECO:0000313" key="8">
    <source>
        <dbReference type="EMBL" id="MCQ8897541.1"/>
    </source>
</evidence>
<dbReference type="Pfam" id="PF03963">
    <property type="entry name" value="FlgD"/>
    <property type="match status" value="1"/>
</dbReference>
<evidence type="ECO:0000256" key="4">
    <source>
        <dbReference type="ARBA" id="ARBA00024746"/>
    </source>
</evidence>
<comment type="similarity">
    <text evidence="1 5">Belongs to the FlgD family.</text>
</comment>
<evidence type="ECO:0000256" key="3">
    <source>
        <dbReference type="ARBA" id="ARBA00022795"/>
    </source>
</evidence>
<dbReference type="Gene3D" id="2.60.40.4070">
    <property type="match status" value="1"/>
</dbReference>
<evidence type="ECO:0000256" key="5">
    <source>
        <dbReference type="RuleBase" id="RU362076"/>
    </source>
</evidence>
<evidence type="ECO:0000256" key="2">
    <source>
        <dbReference type="ARBA" id="ARBA00016013"/>
    </source>
</evidence>
<keyword evidence="9" id="KW-1185">Reference proteome</keyword>
<dbReference type="Pfam" id="PF13860">
    <property type="entry name" value="FlgD_ig"/>
    <property type="match status" value="1"/>
</dbReference>
<keyword evidence="8" id="KW-0969">Cilium</keyword>
<protein>
    <recommendedName>
        <fullName evidence="2 5">Basal-body rod modification protein FlgD</fullName>
    </recommendedName>
</protein>
<evidence type="ECO:0000259" key="7">
    <source>
        <dbReference type="Pfam" id="PF13861"/>
    </source>
</evidence>
<sequence>MVASVDSTAARSAQKANNTAGLLGKPEDVEAIQTRFLELLVAQLRNQDPLAPMDNAQVTSQMAQLNTVSGIQNLNKTMEGLGEIIAAGQFSQAVALVDKLVLVQGNRLTYSDQPTAGQFRADGAYDRTVVSIKNGAGQVVRNLDLGRTARGMGEFTWDGKDDNGTKLPAGNYTFDVQGVSGDSMTALSTYSYDVIQSVDNNGASGFSIGTARGGSIKMSDIVKVF</sequence>
<dbReference type="RefSeq" id="WP_256765346.1">
    <property type="nucleotide sequence ID" value="NZ_JANIGO010000005.1"/>
</dbReference>
<keyword evidence="8" id="KW-0282">Flagellum</keyword>
<dbReference type="Pfam" id="PF13861">
    <property type="entry name" value="FLgD_tudor"/>
    <property type="match status" value="1"/>
</dbReference>
<gene>
    <name evidence="8" type="ORF">NQT62_13955</name>
</gene>
<reference evidence="8 9" key="1">
    <citation type="submission" date="2022-07" db="EMBL/GenBank/DDBJ databases">
        <authorList>
            <person name="Xamxidin M."/>
            <person name="Wu M."/>
        </authorList>
    </citation>
    <scope>NUCLEOTIDE SEQUENCE [LARGE SCALE GENOMIC DNA]</scope>
    <source>
        <strain evidence="8 9">NBRC 111650</strain>
    </source>
</reference>